<dbReference type="InterPro" id="IPR008258">
    <property type="entry name" value="Transglycosylase_SLT_dom_1"/>
</dbReference>
<gene>
    <name evidence="3" type="ORF">ABRY94_11640</name>
</gene>
<evidence type="ECO:0000256" key="1">
    <source>
        <dbReference type="SAM" id="MobiDB-lite"/>
    </source>
</evidence>
<feature type="region of interest" description="Disordered" evidence="1">
    <location>
        <begin position="21"/>
        <end position="47"/>
    </location>
</feature>
<dbReference type="Gene3D" id="1.10.530.10">
    <property type="match status" value="1"/>
</dbReference>
<organism evidence="3">
    <name type="scientific">Castellaniella ginsengisoli</name>
    <dbReference type="NCBI Taxonomy" id="546114"/>
    <lineage>
        <taxon>Bacteria</taxon>
        <taxon>Pseudomonadati</taxon>
        <taxon>Pseudomonadota</taxon>
        <taxon>Betaproteobacteria</taxon>
        <taxon>Burkholderiales</taxon>
        <taxon>Alcaligenaceae</taxon>
        <taxon>Castellaniella</taxon>
    </lineage>
</organism>
<feature type="compositionally biased region" description="Low complexity" evidence="1">
    <location>
        <begin position="21"/>
        <end position="39"/>
    </location>
</feature>
<evidence type="ECO:0000259" key="2">
    <source>
        <dbReference type="Pfam" id="PF01464"/>
    </source>
</evidence>
<proteinExistence type="predicted"/>
<dbReference type="RefSeq" id="WP_368655377.1">
    <property type="nucleotide sequence ID" value="NZ_CP158262.1"/>
</dbReference>
<sequence length="221" mass="23641">MLSFLSGLLSRLMSGLKSRPISSAGSASPSSPSASSPGSFGKTGSTNPRTLAWGAKVSAAFRETLFDVSAALGVEPDYLMACIAFETAETFRPDIRNAAGSGAVGLIQFMPATARGLGTSTEAMARMSAIEQLDYVRMYFKPYAGRLKTLSDVYMAILWPKAIGKPEDYVLWSKDTRPTTYRQNSGLDVNGDHNITKAEAANLVQAKLDRGRLLGNLWSGS</sequence>
<name>A0AB39ENW2_9BURK</name>
<feature type="domain" description="Transglycosylase SLT" evidence="2">
    <location>
        <begin position="71"/>
        <end position="121"/>
    </location>
</feature>
<dbReference type="InterPro" id="IPR023346">
    <property type="entry name" value="Lysozyme-like_dom_sf"/>
</dbReference>
<reference evidence="3" key="1">
    <citation type="submission" date="2024-05" db="EMBL/GenBank/DDBJ databases">
        <authorList>
            <person name="Luo Y.-C."/>
            <person name="Nicholds J."/>
            <person name="Mortimer T."/>
            <person name="Maboni G."/>
        </authorList>
    </citation>
    <scope>NUCLEOTIDE SEQUENCE</scope>
    <source>
        <strain evidence="3">144863</strain>
    </source>
</reference>
<dbReference type="AlphaFoldDB" id="A0AB39ENW2"/>
<dbReference type="Pfam" id="PF01464">
    <property type="entry name" value="SLT"/>
    <property type="match status" value="1"/>
</dbReference>
<evidence type="ECO:0000313" key="3">
    <source>
        <dbReference type="EMBL" id="XDJ68717.1"/>
    </source>
</evidence>
<dbReference type="EMBL" id="CP158262">
    <property type="protein sequence ID" value="XDJ68717.1"/>
    <property type="molecule type" value="Genomic_DNA"/>
</dbReference>
<protein>
    <submittedName>
        <fullName evidence="3">Transglycosylase SLT domain-containing protein</fullName>
    </submittedName>
</protein>
<dbReference type="SUPFAM" id="SSF53955">
    <property type="entry name" value="Lysozyme-like"/>
    <property type="match status" value="1"/>
</dbReference>
<accession>A0AB39ENW2</accession>